<keyword evidence="2" id="KW-1185">Reference proteome</keyword>
<dbReference type="RefSeq" id="XP_027608327.1">
    <property type="nucleotide sequence ID" value="XM_027752526.1"/>
</dbReference>
<organism evidence="1 2">
    <name type="scientific">Sparassis crispa</name>
    <dbReference type="NCBI Taxonomy" id="139825"/>
    <lineage>
        <taxon>Eukaryota</taxon>
        <taxon>Fungi</taxon>
        <taxon>Dikarya</taxon>
        <taxon>Basidiomycota</taxon>
        <taxon>Agaricomycotina</taxon>
        <taxon>Agaricomycetes</taxon>
        <taxon>Polyporales</taxon>
        <taxon>Sparassidaceae</taxon>
        <taxon>Sparassis</taxon>
    </lineage>
</organism>
<dbReference type="EMBL" id="BFAD01000001">
    <property type="protein sequence ID" value="GBE77414.1"/>
    <property type="molecule type" value="Genomic_DNA"/>
</dbReference>
<dbReference type="SUPFAM" id="SSF52047">
    <property type="entry name" value="RNI-like"/>
    <property type="match status" value="1"/>
</dbReference>
<accession>A0A401G5I4</accession>
<evidence type="ECO:0000313" key="2">
    <source>
        <dbReference type="Proteomes" id="UP000287166"/>
    </source>
</evidence>
<protein>
    <recommendedName>
        <fullName evidence="3">F-box domain-containing protein</fullName>
    </recommendedName>
</protein>
<dbReference type="OrthoDB" id="2788229at2759"/>
<name>A0A401G5I4_9APHY</name>
<reference evidence="1 2" key="1">
    <citation type="journal article" date="2018" name="Sci. Rep.">
        <title>Genome sequence of the cauliflower mushroom Sparassis crispa (Hanabiratake) and its association with beneficial usage.</title>
        <authorList>
            <person name="Kiyama R."/>
            <person name="Furutani Y."/>
            <person name="Kawaguchi K."/>
            <person name="Nakanishi T."/>
        </authorList>
    </citation>
    <scope>NUCLEOTIDE SEQUENCE [LARGE SCALE GENOMIC DNA]</scope>
</reference>
<dbReference type="AlphaFoldDB" id="A0A401G5I4"/>
<comment type="caution">
    <text evidence="1">The sequence shown here is derived from an EMBL/GenBank/DDBJ whole genome shotgun (WGS) entry which is preliminary data.</text>
</comment>
<evidence type="ECO:0008006" key="3">
    <source>
        <dbReference type="Google" id="ProtNLM"/>
    </source>
</evidence>
<evidence type="ECO:0000313" key="1">
    <source>
        <dbReference type="EMBL" id="GBE77414.1"/>
    </source>
</evidence>
<dbReference type="InParanoid" id="A0A401G5I4"/>
<dbReference type="GeneID" id="38774331"/>
<sequence length="407" mass="46485">MNRPSPRLPPEMCDIILDHLWDDVPTLAACSLAYRQWLPTTRLHLFNTVSLDNAADDLRFAQILEGSPGIAPCVRHLTLVSISLPWRKFTRIEHLVLQSWHTVLMSEESKEALLSYFPTVRTLSVEHCCFDVSLFAALLCAFPKLSVIHIDRSTLLGDSDPTGSYDTIPDRLPFPTLEPPGTRRRIEGLYTYALPDYGFWLMQGPFDLALRAFGVTCDPEHVSMVQEVIRVTTSTLEHLSLTMVKPYSIPRLLQNHCPDITHSTQLVSLHIGRISLFHEYLDFRWTHEILARLPLSLNRLTQVKITYELSRMVQLSRVDWEDLDKVLVGLACARPAFVLILDIIHIHIIARRGYEHASMVRESMGTVVSRLTGYLALQTVRLQIVYSRVHLTRNSSTISDTSEHWFP</sequence>
<gene>
    <name evidence="1" type="ORF">SCP_0102870</name>
</gene>
<dbReference type="Proteomes" id="UP000287166">
    <property type="component" value="Unassembled WGS sequence"/>
</dbReference>
<proteinExistence type="predicted"/>